<evidence type="ECO:0000256" key="4">
    <source>
        <dbReference type="ARBA" id="ARBA00022881"/>
    </source>
</evidence>
<dbReference type="InterPro" id="IPR047296">
    <property type="entry name" value="GIY-YIG_UvrC_Cho"/>
</dbReference>
<dbReference type="PANTHER" id="PTHR30562">
    <property type="entry name" value="UVRC/OXIDOREDUCTASE"/>
    <property type="match status" value="1"/>
</dbReference>
<dbReference type="Proteomes" id="UP000177053">
    <property type="component" value="Unassembled WGS sequence"/>
</dbReference>
<dbReference type="PANTHER" id="PTHR30562:SF1">
    <property type="entry name" value="UVRABC SYSTEM PROTEIN C"/>
    <property type="match status" value="1"/>
</dbReference>
<dbReference type="Pfam" id="PF08459">
    <property type="entry name" value="UvrC_RNaseH_dom"/>
    <property type="match status" value="1"/>
</dbReference>
<dbReference type="Gene3D" id="3.30.420.340">
    <property type="entry name" value="UvrC, RNAse H endonuclease domain"/>
    <property type="match status" value="1"/>
</dbReference>
<evidence type="ECO:0000256" key="3">
    <source>
        <dbReference type="ARBA" id="ARBA00022769"/>
    </source>
</evidence>
<dbReference type="FunFam" id="3.40.1440.10:FF:000001">
    <property type="entry name" value="UvrABC system protein C"/>
    <property type="match status" value="1"/>
</dbReference>
<dbReference type="InterPro" id="IPR038476">
    <property type="entry name" value="UvrC_RNase_H_dom_sf"/>
</dbReference>
<sequence>MISNIFRLNKIDFSKNNLNSVPEIPGIYIFWKENSALYIGKAINLKKRIASYFSLNLYEKTKRLIREVNYFSFIKVNSNLESLLLEAYLIKKIKPKYNVSLKDDKNYLYIKITNEKYPRVLTARKKDEDIKDILFIGPFPSANNVKIFLKSIRKIFPYSDHNLQKNKCLYSQIGLCDPCPSEIEIINNLDEKYLKIKEYKKNISLLKNLLKRRVKSIRKYLFREMKYYSRLQKFEKALDLKTKIENLDYITQATIPVKYYIENPNLYEDIRKKELNELKKMINQFYNLKYEIFKNKVNYLKKLNRIECYDISHFSGNFTSASMVTFINGVPEKNLYRYFRIKQKLGGSDTDSLKEVALRRLKYLHIWGSPDLVIVDGGKAQVSAFTKIFKEYNIPVVGLVKGKKESLVININLNNRKNNDNFSVIKIPYGNALNLVQRIRNEAHRFAQKYHHHLFNKSLIPER</sequence>
<feature type="domain" description="UvrC family homology region profile" evidence="7">
    <location>
        <begin position="169"/>
        <end position="389"/>
    </location>
</feature>
<name>A0A1F7XBL2_9BACT</name>
<evidence type="ECO:0008006" key="10">
    <source>
        <dbReference type="Google" id="ProtNLM"/>
    </source>
</evidence>
<reference evidence="8 9" key="1">
    <citation type="journal article" date="2016" name="Nat. Commun.">
        <title>Thousands of microbial genomes shed light on interconnected biogeochemical processes in an aquifer system.</title>
        <authorList>
            <person name="Anantharaman K."/>
            <person name="Brown C.T."/>
            <person name="Hug L.A."/>
            <person name="Sharon I."/>
            <person name="Castelle C.J."/>
            <person name="Probst A.J."/>
            <person name="Thomas B.C."/>
            <person name="Singh A."/>
            <person name="Wilkins M.J."/>
            <person name="Karaoz U."/>
            <person name="Brodie E.L."/>
            <person name="Williams K.H."/>
            <person name="Hubbard S.S."/>
            <person name="Banfield J.F."/>
        </authorList>
    </citation>
    <scope>NUCLEOTIDE SEQUENCE [LARGE SCALE GENOMIC DNA]</scope>
</reference>
<dbReference type="InterPro" id="IPR050066">
    <property type="entry name" value="UvrABC_protein_C"/>
</dbReference>
<dbReference type="GO" id="GO:0006289">
    <property type="term" value="P:nucleotide-excision repair"/>
    <property type="evidence" value="ECO:0007669"/>
    <property type="project" value="InterPro"/>
</dbReference>
<dbReference type="PROSITE" id="PS50164">
    <property type="entry name" value="GIY_YIG"/>
    <property type="match status" value="1"/>
</dbReference>
<dbReference type="EMBL" id="MGFS01000001">
    <property type="protein sequence ID" value="OGM12407.1"/>
    <property type="molecule type" value="Genomic_DNA"/>
</dbReference>
<evidence type="ECO:0000259" key="7">
    <source>
        <dbReference type="PROSITE" id="PS50165"/>
    </source>
</evidence>
<dbReference type="Pfam" id="PF01541">
    <property type="entry name" value="GIY-YIG"/>
    <property type="match status" value="1"/>
</dbReference>
<evidence type="ECO:0000256" key="5">
    <source>
        <dbReference type="ARBA" id="ARBA00023204"/>
    </source>
</evidence>
<protein>
    <recommendedName>
        <fullName evidence="10">Excinuclease ABC subunit C</fullName>
    </recommendedName>
</protein>
<evidence type="ECO:0000256" key="1">
    <source>
        <dbReference type="ARBA" id="ARBA00022490"/>
    </source>
</evidence>
<keyword evidence="2" id="KW-0227">DNA damage</keyword>
<evidence type="ECO:0000259" key="6">
    <source>
        <dbReference type="PROSITE" id="PS50164"/>
    </source>
</evidence>
<organism evidence="8 9">
    <name type="scientific">Candidatus Woesebacteria bacterium RBG_16_34_12</name>
    <dbReference type="NCBI Taxonomy" id="1802480"/>
    <lineage>
        <taxon>Bacteria</taxon>
        <taxon>Candidatus Woeseibacteriota</taxon>
    </lineage>
</organism>
<proteinExistence type="predicted"/>
<keyword evidence="1" id="KW-0963">Cytoplasm</keyword>
<keyword evidence="5" id="KW-0234">DNA repair</keyword>
<dbReference type="InterPro" id="IPR035901">
    <property type="entry name" value="GIY-YIG_endonuc_sf"/>
</dbReference>
<dbReference type="GO" id="GO:0009380">
    <property type="term" value="C:excinuclease repair complex"/>
    <property type="evidence" value="ECO:0007669"/>
    <property type="project" value="TreeGrafter"/>
</dbReference>
<dbReference type="AlphaFoldDB" id="A0A1F7XBL2"/>
<gene>
    <name evidence="8" type="ORF">A2Z22_04510</name>
</gene>
<comment type="caution">
    <text evidence="8">The sequence shown here is derived from an EMBL/GenBank/DDBJ whole genome shotgun (WGS) entry which is preliminary data.</text>
</comment>
<keyword evidence="3" id="KW-0228">DNA excision</keyword>
<dbReference type="PROSITE" id="PS50165">
    <property type="entry name" value="UVRC"/>
    <property type="match status" value="1"/>
</dbReference>
<evidence type="ECO:0000313" key="9">
    <source>
        <dbReference type="Proteomes" id="UP000177053"/>
    </source>
</evidence>
<evidence type="ECO:0000313" key="8">
    <source>
        <dbReference type="EMBL" id="OGM12407.1"/>
    </source>
</evidence>
<dbReference type="CDD" id="cd10434">
    <property type="entry name" value="GIY-YIG_UvrC_Cho"/>
    <property type="match status" value="1"/>
</dbReference>
<evidence type="ECO:0000256" key="2">
    <source>
        <dbReference type="ARBA" id="ARBA00022763"/>
    </source>
</evidence>
<dbReference type="SUPFAM" id="SSF82771">
    <property type="entry name" value="GIY-YIG endonuclease"/>
    <property type="match status" value="1"/>
</dbReference>
<dbReference type="SMART" id="SM00465">
    <property type="entry name" value="GIYc"/>
    <property type="match status" value="1"/>
</dbReference>
<dbReference type="InterPro" id="IPR000305">
    <property type="entry name" value="GIY-YIG_endonuc"/>
</dbReference>
<keyword evidence="4" id="KW-0267">Excision nuclease</keyword>
<feature type="domain" description="GIY-YIG" evidence="6">
    <location>
        <begin position="23"/>
        <end position="99"/>
    </location>
</feature>
<dbReference type="Gene3D" id="3.40.1440.10">
    <property type="entry name" value="GIY-YIG endonuclease"/>
    <property type="match status" value="1"/>
</dbReference>
<dbReference type="GO" id="GO:0009381">
    <property type="term" value="F:excinuclease ABC activity"/>
    <property type="evidence" value="ECO:0007669"/>
    <property type="project" value="InterPro"/>
</dbReference>
<accession>A0A1F7XBL2</accession>
<dbReference type="InterPro" id="IPR001162">
    <property type="entry name" value="UvrC_RNase_H_dom"/>
</dbReference>